<feature type="compositionally biased region" description="Polar residues" evidence="1">
    <location>
        <begin position="261"/>
        <end position="272"/>
    </location>
</feature>
<feature type="region of interest" description="Disordered" evidence="1">
    <location>
        <begin position="256"/>
        <end position="294"/>
    </location>
</feature>
<evidence type="ECO:0000256" key="1">
    <source>
        <dbReference type="SAM" id="MobiDB-lite"/>
    </source>
</evidence>
<evidence type="ECO:0008006" key="4">
    <source>
        <dbReference type="Google" id="ProtNLM"/>
    </source>
</evidence>
<sequence>MGQNNRSTVLIQEPSKIKGLAGEPIMKNYNLTDIKNLLKDAKTAFVAVPQMNVDSIGAALALALALKAKNIETKVYCPTKTDNNYSKLSGLELLTDSFANNDLVVSLSYPLDQIEKVSYNDDGGKLNLVVQTKPNSSKIENDFINIQNQSAPADISFMLGDETSLGDTASMVNNGNWVFITPTNVTKTWAKATLFDPDAPFSEIFTFLLPMLDLKLDMDSGKDLLIGLRVATQSFAVNVSPETFEAGAICLRATQPDDQIPQPNTNDNQTPLGNIEKTGGIAPGTNKANPTPTI</sequence>
<dbReference type="Gene3D" id="3.90.1640.10">
    <property type="entry name" value="inorganic pyrophosphatase (n-terminal core)"/>
    <property type="match status" value="1"/>
</dbReference>
<organism evidence="2 3">
    <name type="scientific">Candidatus Shapirobacteria bacterium GW2011_GWE2_38_30</name>
    <dbReference type="NCBI Taxonomy" id="1618490"/>
    <lineage>
        <taxon>Bacteria</taxon>
        <taxon>Candidatus Shapironibacteriota</taxon>
    </lineage>
</organism>
<reference evidence="2 3" key="1">
    <citation type="journal article" date="2015" name="Nature">
        <title>rRNA introns, odd ribosomes, and small enigmatic genomes across a large radiation of phyla.</title>
        <authorList>
            <person name="Brown C.T."/>
            <person name="Hug L.A."/>
            <person name="Thomas B.C."/>
            <person name="Sharon I."/>
            <person name="Castelle C.J."/>
            <person name="Singh A."/>
            <person name="Wilkins M.J."/>
            <person name="Williams K.H."/>
            <person name="Banfield J.F."/>
        </authorList>
    </citation>
    <scope>NUCLEOTIDE SEQUENCE [LARGE SCALE GENOMIC DNA]</scope>
</reference>
<dbReference type="EMBL" id="LBUT01000023">
    <property type="protein sequence ID" value="KKQ68531.1"/>
    <property type="molecule type" value="Genomic_DNA"/>
</dbReference>
<gene>
    <name evidence="2" type="ORF">US90_C0023G0006</name>
</gene>
<comment type="caution">
    <text evidence="2">The sequence shown here is derived from an EMBL/GenBank/DDBJ whole genome shotgun (WGS) entry which is preliminary data.</text>
</comment>
<accession>A0A0G0MUB8</accession>
<protein>
    <recommendedName>
        <fullName evidence="4">Phosphoesterase RecJ domain protein</fullName>
    </recommendedName>
</protein>
<dbReference type="Proteomes" id="UP000034406">
    <property type="component" value="Unassembled WGS sequence"/>
</dbReference>
<name>A0A0G0MUB8_9BACT</name>
<proteinExistence type="predicted"/>
<dbReference type="STRING" id="1618490.US90_C0023G0006"/>
<dbReference type="AlphaFoldDB" id="A0A0G0MUB8"/>
<evidence type="ECO:0000313" key="2">
    <source>
        <dbReference type="EMBL" id="KKQ68531.1"/>
    </source>
</evidence>
<evidence type="ECO:0000313" key="3">
    <source>
        <dbReference type="Proteomes" id="UP000034406"/>
    </source>
</evidence>